<evidence type="ECO:0000313" key="1">
    <source>
        <dbReference type="EMBL" id="CAI9600250.1"/>
    </source>
</evidence>
<sequence>MLSLVFCFSWESACVQHRTNRHCPDRGSGVLHPPRAERKLILQALTCAPLDADRSH</sequence>
<accession>A0ABN9FT47</accession>
<proteinExistence type="predicted"/>
<keyword evidence="2" id="KW-1185">Reference proteome</keyword>
<reference evidence="1" key="1">
    <citation type="submission" date="2023-05" db="EMBL/GenBank/DDBJ databases">
        <authorList>
            <person name="Stuckert A."/>
        </authorList>
    </citation>
    <scope>NUCLEOTIDE SEQUENCE</scope>
</reference>
<protein>
    <submittedName>
        <fullName evidence="1">Uncharacterized protein</fullName>
    </submittedName>
</protein>
<dbReference type="EMBL" id="CATNWA010017404">
    <property type="protein sequence ID" value="CAI9600250.1"/>
    <property type="molecule type" value="Genomic_DNA"/>
</dbReference>
<organism evidence="1 2">
    <name type="scientific">Staurois parvus</name>
    <dbReference type="NCBI Taxonomy" id="386267"/>
    <lineage>
        <taxon>Eukaryota</taxon>
        <taxon>Metazoa</taxon>
        <taxon>Chordata</taxon>
        <taxon>Craniata</taxon>
        <taxon>Vertebrata</taxon>
        <taxon>Euteleostomi</taxon>
        <taxon>Amphibia</taxon>
        <taxon>Batrachia</taxon>
        <taxon>Anura</taxon>
        <taxon>Neobatrachia</taxon>
        <taxon>Ranoidea</taxon>
        <taxon>Ranidae</taxon>
        <taxon>Staurois</taxon>
    </lineage>
</organism>
<name>A0ABN9FT47_9NEOB</name>
<gene>
    <name evidence="1" type="ORF">SPARVUS_LOCUS12714165</name>
</gene>
<dbReference type="Proteomes" id="UP001162483">
    <property type="component" value="Unassembled WGS sequence"/>
</dbReference>
<evidence type="ECO:0000313" key="2">
    <source>
        <dbReference type="Proteomes" id="UP001162483"/>
    </source>
</evidence>
<comment type="caution">
    <text evidence="1">The sequence shown here is derived from an EMBL/GenBank/DDBJ whole genome shotgun (WGS) entry which is preliminary data.</text>
</comment>